<sequence>MLEAAICILLLSTEGVGAHSSLPDATTSNTSYKTTRAIAATASPMGILKYEPSKGGNYFVGGMYALFSASLLYVFRRKNRWALCLPIGCLCSAIGFFVRPSIDPFDVSLGLSIIQSMFMAISPAAFLAFNYLLYGRMLLAVDKDFGSSSVGAQELENQPLSAMQKITMLYKAGGPKRSQFSFILPRIVGRVFVWSDVLTFLVQVAAGALQASGGSTNRSMVEVGDKLFLAGVILQGLSYILFTLLLTYATCLVMRNGARTKAGGAQSSMIMGLEKPVFALVAGLYFSSIFIIVSNANHLSLPLRLPSIGYLFALDAAPLLVAVGIWMAMWPSTLLGSIFEKRSSRVSKTTC</sequence>
<accession>A0A127Z721</accession>
<dbReference type="InterPro" id="IPR007568">
    <property type="entry name" value="RTA1"/>
</dbReference>
<evidence type="ECO:0000256" key="6">
    <source>
        <dbReference type="SAM" id="SignalP"/>
    </source>
</evidence>
<gene>
    <name evidence="7" type="ORF">SPSC_03295</name>
</gene>
<feature type="transmembrane region" description="Helical" evidence="5">
    <location>
        <begin position="276"/>
        <end position="296"/>
    </location>
</feature>
<dbReference type="PANTHER" id="PTHR31465:SF1">
    <property type="entry name" value="PROTEIN RTA1-RELATED"/>
    <property type="match status" value="1"/>
</dbReference>
<feature type="transmembrane region" description="Helical" evidence="5">
    <location>
        <begin position="228"/>
        <end position="255"/>
    </location>
</feature>
<keyword evidence="2 5" id="KW-0812">Transmembrane</keyword>
<dbReference type="PANTHER" id="PTHR31465">
    <property type="entry name" value="PROTEIN RTA1-RELATED"/>
    <property type="match status" value="1"/>
</dbReference>
<dbReference type="Pfam" id="PF04479">
    <property type="entry name" value="RTA1"/>
    <property type="match status" value="2"/>
</dbReference>
<feature type="transmembrane region" description="Helical" evidence="5">
    <location>
        <begin position="58"/>
        <end position="75"/>
    </location>
</feature>
<evidence type="ECO:0000256" key="5">
    <source>
        <dbReference type="SAM" id="Phobius"/>
    </source>
</evidence>
<dbReference type="EMBL" id="LK056665">
    <property type="protein sequence ID" value="CDS82476.1"/>
    <property type="molecule type" value="Genomic_DNA"/>
</dbReference>
<dbReference type="AlphaFoldDB" id="A0A127Z721"/>
<comment type="subcellular location">
    <subcellularLocation>
        <location evidence="1">Membrane</location>
        <topology evidence="1">Multi-pass membrane protein</topology>
    </subcellularLocation>
</comment>
<feature type="signal peptide" evidence="6">
    <location>
        <begin position="1"/>
        <end position="18"/>
    </location>
</feature>
<dbReference type="OrthoDB" id="3358017at2759"/>
<feature type="chain" id="PRO_5007281159" evidence="6">
    <location>
        <begin position="19"/>
        <end position="351"/>
    </location>
</feature>
<evidence type="ECO:0000256" key="2">
    <source>
        <dbReference type="ARBA" id="ARBA00022692"/>
    </source>
</evidence>
<organism evidence="7">
    <name type="scientific">Sporisorium scitamineum</name>
    <dbReference type="NCBI Taxonomy" id="49012"/>
    <lineage>
        <taxon>Eukaryota</taxon>
        <taxon>Fungi</taxon>
        <taxon>Dikarya</taxon>
        <taxon>Basidiomycota</taxon>
        <taxon>Ustilaginomycotina</taxon>
        <taxon>Ustilaginomycetes</taxon>
        <taxon>Ustilaginales</taxon>
        <taxon>Ustilaginaceae</taxon>
        <taxon>Sporisorium</taxon>
    </lineage>
</organism>
<keyword evidence="6" id="KW-0732">Signal</keyword>
<feature type="transmembrane region" description="Helical" evidence="5">
    <location>
        <begin position="316"/>
        <end position="339"/>
    </location>
</feature>
<evidence type="ECO:0000256" key="1">
    <source>
        <dbReference type="ARBA" id="ARBA00004141"/>
    </source>
</evidence>
<keyword evidence="4 5" id="KW-0472">Membrane</keyword>
<feature type="transmembrane region" description="Helical" evidence="5">
    <location>
        <begin position="82"/>
        <end position="102"/>
    </location>
</feature>
<feature type="transmembrane region" description="Helical" evidence="5">
    <location>
        <begin position="187"/>
        <end position="208"/>
    </location>
</feature>
<name>A0A127Z721_9BASI</name>
<protein>
    <submittedName>
        <fullName evidence="7">Uncharacterized protein</fullName>
    </submittedName>
</protein>
<dbReference type="GO" id="GO:0016020">
    <property type="term" value="C:membrane"/>
    <property type="evidence" value="ECO:0007669"/>
    <property type="project" value="UniProtKB-SubCell"/>
</dbReference>
<feature type="transmembrane region" description="Helical" evidence="5">
    <location>
        <begin position="108"/>
        <end position="133"/>
    </location>
</feature>
<reference evidence="7" key="1">
    <citation type="submission" date="2014-06" db="EMBL/GenBank/DDBJ databases">
        <authorList>
            <person name="Ju J."/>
            <person name="Zhang J."/>
        </authorList>
    </citation>
    <scope>NUCLEOTIDE SEQUENCE</scope>
    <source>
        <strain evidence="7">SscI8</strain>
    </source>
</reference>
<evidence type="ECO:0000313" key="7">
    <source>
        <dbReference type="EMBL" id="CDS82476.1"/>
    </source>
</evidence>
<evidence type="ECO:0000256" key="4">
    <source>
        <dbReference type="ARBA" id="ARBA00023136"/>
    </source>
</evidence>
<proteinExistence type="predicted"/>
<keyword evidence="3 5" id="KW-1133">Transmembrane helix</keyword>
<evidence type="ECO:0000256" key="3">
    <source>
        <dbReference type="ARBA" id="ARBA00022989"/>
    </source>
</evidence>